<feature type="region of interest" description="Disordered" evidence="1">
    <location>
        <begin position="531"/>
        <end position="644"/>
    </location>
</feature>
<dbReference type="InterPro" id="IPR011989">
    <property type="entry name" value="ARM-like"/>
</dbReference>
<dbReference type="Gene3D" id="1.25.10.10">
    <property type="entry name" value="Leucine-rich Repeat Variant"/>
    <property type="match status" value="1"/>
</dbReference>
<dbReference type="SUPFAM" id="SSF48371">
    <property type="entry name" value="ARM repeat"/>
    <property type="match status" value="1"/>
</dbReference>
<feature type="compositionally biased region" description="Polar residues" evidence="1">
    <location>
        <begin position="704"/>
        <end position="729"/>
    </location>
</feature>
<organism evidence="2 3">
    <name type="scientific">Apatococcus lobatus</name>
    <dbReference type="NCBI Taxonomy" id="904363"/>
    <lineage>
        <taxon>Eukaryota</taxon>
        <taxon>Viridiplantae</taxon>
        <taxon>Chlorophyta</taxon>
        <taxon>core chlorophytes</taxon>
        <taxon>Trebouxiophyceae</taxon>
        <taxon>Chlorellales</taxon>
        <taxon>Chlorellaceae</taxon>
        <taxon>Apatococcus</taxon>
    </lineage>
</organism>
<protein>
    <submittedName>
        <fullName evidence="2">Uncharacterized protein</fullName>
    </submittedName>
</protein>
<accession>A0AAW1Q949</accession>
<feature type="compositionally biased region" description="Polar residues" evidence="1">
    <location>
        <begin position="953"/>
        <end position="977"/>
    </location>
</feature>
<feature type="region of interest" description="Disordered" evidence="1">
    <location>
        <begin position="652"/>
        <end position="671"/>
    </location>
</feature>
<keyword evidence="3" id="KW-1185">Reference proteome</keyword>
<feature type="compositionally biased region" description="Polar residues" evidence="1">
    <location>
        <begin position="1197"/>
        <end position="1207"/>
    </location>
</feature>
<dbReference type="InterPro" id="IPR016024">
    <property type="entry name" value="ARM-type_fold"/>
</dbReference>
<feature type="region of interest" description="Disordered" evidence="1">
    <location>
        <begin position="1046"/>
        <end position="1069"/>
    </location>
</feature>
<feature type="region of interest" description="Disordered" evidence="1">
    <location>
        <begin position="1268"/>
        <end position="1294"/>
    </location>
</feature>
<feature type="compositionally biased region" description="Polar residues" evidence="1">
    <location>
        <begin position="624"/>
        <end position="641"/>
    </location>
</feature>
<feature type="region of interest" description="Disordered" evidence="1">
    <location>
        <begin position="408"/>
        <end position="466"/>
    </location>
</feature>
<dbReference type="Proteomes" id="UP001438707">
    <property type="component" value="Unassembled WGS sequence"/>
</dbReference>
<feature type="region of interest" description="Disordered" evidence="1">
    <location>
        <begin position="1175"/>
        <end position="1242"/>
    </location>
</feature>
<evidence type="ECO:0000313" key="2">
    <source>
        <dbReference type="EMBL" id="KAK9817432.1"/>
    </source>
</evidence>
<evidence type="ECO:0000256" key="1">
    <source>
        <dbReference type="SAM" id="MobiDB-lite"/>
    </source>
</evidence>
<feature type="region of interest" description="Disordered" evidence="1">
    <location>
        <begin position="702"/>
        <end position="737"/>
    </location>
</feature>
<feature type="region of interest" description="Disordered" evidence="1">
    <location>
        <begin position="1010"/>
        <end position="1032"/>
    </location>
</feature>
<name>A0AAW1Q949_9CHLO</name>
<feature type="region of interest" description="Disordered" evidence="1">
    <location>
        <begin position="788"/>
        <end position="812"/>
    </location>
</feature>
<comment type="caution">
    <text evidence="2">The sequence shown here is derived from an EMBL/GenBank/DDBJ whole genome shotgun (WGS) entry which is preliminary data.</text>
</comment>
<sequence>MTNYQEHVRSAFVVNRSCFRLSEGACNSRVTSPNKHISAEANPAKQQPGLRTLRSFNPKLLAAIVKACGGPHKLVARMSVGLLGQETTPTGYKTAHTLEGNSAMEHSRLEELLQRAWTASHAEEQHAALNAVAQIAATSSANGINSDDAALHQMLVGMLEAAVTDVLEGVSDDVVKLSTVETSCHATDNRLTSSASRLGLAATLAWTIDGLVRASSCHAEAMLQAGGCPALIRLLSIPHPSAQDAAIFTTASLVKWNLAAVQRSFACFRGVCVLLDSIWQQHYLGLLPPRLLQQSVALICKILPSKPHTQVRETADTFGLRAQVLESRGIHLLVELCLDDSAAIYQPAVAALHHLTLTERGFMGILMQATQDARLLAAVAAASPVLSNYHQEGLERAQVELARLRDQQLSRGRPSPGPCGLSTDSQADVAGERQPSAWMVAKAATTGTKQPQTPPPLHHFSESHSPRHSIDFHRFGPLADSEGAHRTARPLPLPDYPSCTSAMHRPEFHPLEFSDGYPSLWEQNTHQFPAREGAADVQGRRHAGGNHNFDPPGPPPGPGHEIGTDGRAQHRPSSTAALPDSDAGQIDALGHATGSYSGFHVGPEAAGHGSTMSAPATLHLHGQGSVQGPAQSSQPLASNSGFHVWPEASEGLHGVSSAPVTPNPEYAGGQRYLQDLGDDSWVGQHAGDFQAQSHSMAFDYTTDGVDTSLPQHSTGQGSLQGAATGSQMEQRAGTRAAPTAPAYAYGLCGQDMANQTQESAGGQHCRDDWSDDLLRSFTDSDEFLEAVPAPSYDMSDTGRVSSTPASRQSPGYWPPDCLAVPTVSQHHGFPQAPGMAAASAQFHDTFEAPQKGRGMIEVPADFDFGDDWPEGLLGSCPDIQVMPVAAHCMDDGHHNTPQMPAARQRNGWESPGDVTELMGYGSTDAPGPVQQQLSCSQRYSPGRASRGHDSWRRSQGTSQTASHLGLSNNVGDSSSSRCAKGHQLRNQQFAPVDTLQTLTRCRGILETALQQPGTRVSKPPRTDARRQRPSHVWDTSMAHQIDSALASSMPDGTSRSRVPAADAAGDTRLHGVQKRRLEDSFQDMRSSLQLLDDSPTRGPQGIKPRFMMKPVEHDGPEVIKPRFMIRPAAAYSAQALRRSGWKSLERIQEAAMPPPSATHDGHAAMQMRAHHHSNLPAFENSGQPPLEQHRPPGASSFLPTESCQQRVDVTHQKGEAPSQRVKCKHQEESLRTGGTNASLPLRRNGLEAKPPLAQIQGLNHSASLLNGHGNQRQVGRRPTALPPRSGSPARSAVSLADDEPLPISSGYFISSQRPSSSCLLDTTTSVAEGVGLLAAEDASAIPTLSLKKCSVSSIKSAASSLKLENVTDMAKRRVSNLLRTFSCGLETI</sequence>
<evidence type="ECO:0000313" key="3">
    <source>
        <dbReference type="Proteomes" id="UP001438707"/>
    </source>
</evidence>
<reference evidence="2 3" key="1">
    <citation type="journal article" date="2024" name="Nat. Commun.">
        <title>Phylogenomics reveals the evolutionary origins of lichenization in chlorophyte algae.</title>
        <authorList>
            <person name="Puginier C."/>
            <person name="Libourel C."/>
            <person name="Otte J."/>
            <person name="Skaloud P."/>
            <person name="Haon M."/>
            <person name="Grisel S."/>
            <person name="Petersen M."/>
            <person name="Berrin J.G."/>
            <person name="Delaux P.M."/>
            <person name="Dal Grande F."/>
            <person name="Keller J."/>
        </authorList>
    </citation>
    <scope>NUCLEOTIDE SEQUENCE [LARGE SCALE GENOMIC DNA]</scope>
    <source>
        <strain evidence="2 3">SAG 2145</strain>
    </source>
</reference>
<feature type="region of interest" description="Disordered" evidence="1">
    <location>
        <begin position="892"/>
        <end position="983"/>
    </location>
</feature>
<proteinExistence type="predicted"/>
<gene>
    <name evidence="2" type="ORF">WJX74_002747</name>
</gene>
<feature type="compositionally biased region" description="Low complexity" evidence="1">
    <location>
        <begin position="441"/>
        <end position="451"/>
    </location>
</feature>
<dbReference type="EMBL" id="JALJOS010000070">
    <property type="protein sequence ID" value="KAK9817432.1"/>
    <property type="molecule type" value="Genomic_DNA"/>
</dbReference>
<feature type="compositionally biased region" description="Polar residues" evidence="1">
    <location>
        <begin position="929"/>
        <end position="939"/>
    </location>
</feature>
<feature type="compositionally biased region" description="Polar residues" evidence="1">
    <location>
        <begin position="798"/>
        <end position="809"/>
    </location>
</feature>